<proteinExistence type="predicted"/>
<evidence type="ECO:0000256" key="1">
    <source>
        <dbReference type="ARBA" id="ARBA00004496"/>
    </source>
</evidence>
<comment type="subcellular location">
    <subcellularLocation>
        <location evidence="1">Cytoplasm</location>
    </subcellularLocation>
</comment>
<organism evidence="5 6">
    <name type="scientific">Allomyces macrogynus (strain ATCC 38327)</name>
    <name type="common">Allomyces javanicus var. macrogynus</name>
    <dbReference type="NCBI Taxonomy" id="578462"/>
    <lineage>
        <taxon>Eukaryota</taxon>
        <taxon>Fungi</taxon>
        <taxon>Fungi incertae sedis</taxon>
        <taxon>Blastocladiomycota</taxon>
        <taxon>Blastocladiomycetes</taxon>
        <taxon>Blastocladiales</taxon>
        <taxon>Blastocladiaceae</taxon>
        <taxon>Allomyces</taxon>
    </lineage>
</organism>
<dbReference type="InterPro" id="IPR048248">
    <property type="entry name" value="PUA_eIF2d-like"/>
</dbReference>
<dbReference type="Gene3D" id="3.10.400.20">
    <property type="match status" value="1"/>
</dbReference>
<dbReference type="InterPro" id="IPR036877">
    <property type="entry name" value="SUI1_dom_sf"/>
</dbReference>
<keyword evidence="2" id="KW-0963">Cytoplasm</keyword>
<dbReference type="SUPFAM" id="SSF55159">
    <property type="entry name" value="eIF1-like"/>
    <property type="match status" value="1"/>
</dbReference>
<dbReference type="Proteomes" id="UP000054350">
    <property type="component" value="Unassembled WGS sequence"/>
</dbReference>
<feature type="domain" description="SUI1" evidence="4">
    <location>
        <begin position="510"/>
        <end position="578"/>
    </location>
</feature>
<feature type="region of interest" description="Disordered" evidence="3">
    <location>
        <begin position="244"/>
        <end position="272"/>
    </location>
</feature>
<dbReference type="InterPro" id="IPR039757">
    <property type="entry name" value="EIF2D"/>
</dbReference>
<dbReference type="GO" id="GO:0001731">
    <property type="term" value="P:formation of translation preinitiation complex"/>
    <property type="evidence" value="ECO:0007669"/>
    <property type="project" value="InterPro"/>
</dbReference>
<name>A0A0L0SPB5_ALLM3</name>
<dbReference type="GO" id="GO:0005737">
    <property type="term" value="C:cytoplasm"/>
    <property type="evidence" value="ECO:0007669"/>
    <property type="project" value="UniProtKB-SubCell"/>
</dbReference>
<evidence type="ECO:0000259" key="4">
    <source>
        <dbReference type="PROSITE" id="PS50296"/>
    </source>
</evidence>
<dbReference type="STRING" id="578462.A0A0L0SPB5"/>
<dbReference type="OrthoDB" id="199771at2759"/>
<dbReference type="InterPro" id="IPR001950">
    <property type="entry name" value="SUI1"/>
</dbReference>
<dbReference type="InterPro" id="IPR004521">
    <property type="entry name" value="Uncharacterised_CHP00451"/>
</dbReference>
<dbReference type="eggNOG" id="KOG2522">
    <property type="taxonomic scope" value="Eukaryota"/>
</dbReference>
<dbReference type="InterPro" id="IPR057429">
    <property type="entry name" value="WH_eIF2D"/>
</dbReference>
<keyword evidence="6" id="KW-1185">Reference proteome</keyword>
<dbReference type="NCBIfam" id="TIGR00451">
    <property type="entry name" value="unchar_dom_2"/>
    <property type="match status" value="1"/>
</dbReference>
<dbReference type="Gene3D" id="3.30.780.10">
    <property type="entry name" value="SUI1-like domain"/>
    <property type="match status" value="1"/>
</dbReference>
<dbReference type="SUPFAM" id="SSF47592">
    <property type="entry name" value="SWIB/MDM2 domain"/>
    <property type="match status" value="1"/>
</dbReference>
<dbReference type="SMART" id="SM00359">
    <property type="entry name" value="PUA"/>
    <property type="match status" value="1"/>
</dbReference>
<dbReference type="PANTHER" id="PTHR12217:SF4">
    <property type="entry name" value="EUKARYOTIC TRANSLATION INITIATION FACTOR 2D"/>
    <property type="match status" value="1"/>
</dbReference>
<dbReference type="PROSITE" id="PS50296">
    <property type="entry name" value="SUI1"/>
    <property type="match status" value="1"/>
</dbReference>
<evidence type="ECO:0000256" key="2">
    <source>
        <dbReference type="ARBA" id="ARBA00022490"/>
    </source>
</evidence>
<reference evidence="6" key="2">
    <citation type="submission" date="2009-11" db="EMBL/GenBank/DDBJ databases">
        <title>The Genome Sequence of Allomyces macrogynus strain ATCC 38327.</title>
        <authorList>
            <consortium name="The Broad Institute Genome Sequencing Platform"/>
            <person name="Russ C."/>
            <person name="Cuomo C."/>
            <person name="Shea T."/>
            <person name="Young S.K."/>
            <person name="Zeng Q."/>
            <person name="Koehrsen M."/>
            <person name="Haas B."/>
            <person name="Borodovsky M."/>
            <person name="Guigo R."/>
            <person name="Alvarado L."/>
            <person name="Berlin A."/>
            <person name="Borenstein D."/>
            <person name="Chen Z."/>
            <person name="Engels R."/>
            <person name="Freedman E."/>
            <person name="Gellesch M."/>
            <person name="Goldberg J."/>
            <person name="Griggs A."/>
            <person name="Gujja S."/>
            <person name="Heiman D."/>
            <person name="Hepburn T."/>
            <person name="Howarth C."/>
            <person name="Jen D."/>
            <person name="Larson L."/>
            <person name="Lewis B."/>
            <person name="Mehta T."/>
            <person name="Park D."/>
            <person name="Pearson M."/>
            <person name="Roberts A."/>
            <person name="Saif S."/>
            <person name="Shenoy N."/>
            <person name="Sisk P."/>
            <person name="Stolte C."/>
            <person name="Sykes S."/>
            <person name="Walk T."/>
            <person name="White J."/>
            <person name="Yandava C."/>
            <person name="Burger G."/>
            <person name="Gray M.W."/>
            <person name="Holland P.W.H."/>
            <person name="King N."/>
            <person name="Lang F.B.F."/>
            <person name="Roger A.J."/>
            <person name="Ruiz-Trillo I."/>
            <person name="Lander E."/>
            <person name="Nusbaum C."/>
        </authorList>
    </citation>
    <scope>NUCLEOTIDE SEQUENCE [LARGE SCALE GENOMIC DNA]</scope>
    <source>
        <strain evidence="6">ATCC 38327</strain>
    </source>
</reference>
<gene>
    <name evidence="5" type="ORF">AMAG_09385</name>
</gene>
<protein>
    <recommendedName>
        <fullName evidence="4">SUI1 domain-containing protein</fullName>
    </recommendedName>
</protein>
<dbReference type="Pfam" id="PF26292">
    <property type="entry name" value="PUA_elF2D"/>
    <property type="match status" value="1"/>
</dbReference>
<dbReference type="OMA" id="PVIMTHD"/>
<evidence type="ECO:0000256" key="3">
    <source>
        <dbReference type="SAM" id="MobiDB-lite"/>
    </source>
</evidence>
<feature type="compositionally biased region" description="Low complexity" evidence="3">
    <location>
        <begin position="253"/>
        <end position="271"/>
    </location>
</feature>
<dbReference type="AlphaFoldDB" id="A0A0L0SPB5"/>
<sequence>MFRKVFTVKSSNPVKSSEWRGIRNRLVSQFPLLEPHLSAVSKVINERIQFATEKYVGSLYYATADNELLALDPIEDVFLPSLMLCWRSPDCVPVIMTHDFVMQKICGAADLMAPGIVGDIPPVQPGDIVGISLSRNPRLVLALGVANMSGEAMARERKGKAVKVIHYVGDTLWEKCGKPRPPADFPAAPAAAVEDAITAEDAVADATVDEPSQQPQDDSADVVSDLLQSVEELQVAGPEPAAIDAEQVPDPEPAALPAAPASPAPAAKPRAVSQDDVAMDAFLRSVPHLELPISASTLHSKHLKQYAKDLDFKNTKWKKLAKFLKTLDKDEKLITTKDVKGEPHILSANKTHPRLVEHMEMVAAAAASSSSGKKASKAAGAASAASAGVGSASARPKSSASASATDKVTVTPLYQPTSAMAFAFPKTAPRYLTRSEVAQYLDAYYDANNLVSTLNRRFITVDMYLDKYAAGDQATAKRDDLLAAVLDKMRKFHYVSTSPDEVRKGDFARVIVSIEKRQGRKMVSVLKNLGALFSPAQLAALQQEFSVKCATSVSVADGHVLVQGDQSKFLLQWVQEKGIAHLVDVVKK</sequence>
<reference evidence="5 6" key="1">
    <citation type="submission" date="2009-11" db="EMBL/GenBank/DDBJ databases">
        <title>Annotation of Allomyces macrogynus ATCC 38327.</title>
        <authorList>
            <consortium name="The Broad Institute Genome Sequencing Platform"/>
            <person name="Russ C."/>
            <person name="Cuomo C."/>
            <person name="Burger G."/>
            <person name="Gray M.W."/>
            <person name="Holland P.W.H."/>
            <person name="King N."/>
            <person name="Lang F.B.F."/>
            <person name="Roger A.J."/>
            <person name="Ruiz-Trillo I."/>
            <person name="Young S.K."/>
            <person name="Zeng Q."/>
            <person name="Gargeya S."/>
            <person name="Fitzgerald M."/>
            <person name="Haas B."/>
            <person name="Abouelleil A."/>
            <person name="Alvarado L."/>
            <person name="Arachchi H.M."/>
            <person name="Berlin A."/>
            <person name="Chapman S.B."/>
            <person name="Gearin G."/>
            <person name="Goldberg J."/>
            <person name="Griggs A."/>
            <person name="Gujja S."/>
            <person name="Hansen M."/>
            <person name="Heiman D."/>
            <person name="Howarth C."/>
            <person name="Larimer J."/>
            <person name="Lui A."/>
            <person name="MacDonald P.J.P."/>
            <person name="McCowen C."/>
            <person name="Montmayeur A."/>
            <person name="Murphy C."/>
            <person name="Neiman D."/>
            <person name="Pearson M."/>
            <person name="Priest M."/>
            <person name="Roberts A."/>
            <person name="Saif S."/>
            <person name="Shea T."/>
            <person name="Sisk P."/>
            <person name="Stolte C."/>
            <person name="Sykes S."/>
            <person name="Wortman J."/>
            <person name="Nusbaum C."/>
            <person name="Birren B."/>
        </authorList>
    </citation>
    <scope>NUCLEOTIDE SEQUENCE [LARGE SCALE GENOMIC DNA]</scope>
    <source>
        <strain evidence="5 6">ATCC 38327</strain>
    </source>
</reference>
<dbReference type="Pfam" id="PF25304">
    <property type="entry name" value="WHD_eIF2D"/>
    <property type="match status" value="1"/>
</dbReference>
<dbReference type="PROSITE" id="PS50890">
    <property type="entry name" value="PUA"/>
    <property type="match status" value="1"/>
</dbReference>
<dbReference type="EMBL" id="GG745344">
    <property type="protein sequence ID" value="KNE64361.1"/>
    <property type="molecule type" value="Genomic_DNA"/>
</dbReference>
<dbReference type="InterPro" id="IPR041366">
    <property type="entry name" value="Pre-PUA"/>
</dbReference>
<evidence type="ECO:0000313" key="6">
    <source>
        <dbReference type="Proteomes" id="UP000054350"/>
    </source>
</evidence>
<dbReference type="InterPro" id="IPR036885">
    <property type="entry name" value="SWIB_MDM2_dom_sf"/>
</dbReference>
<dbReference type="SUPFAM" id="SSF88697">
    <property type="entry name" value="PUA domain-like"/>
    <property type="match status" value="1"/>
</dbReference>
<dbReference type="Pfam" id="PF17832">
    <property type="entry name" value="Pre-PUA"/>
    <property type="match status" value="1"/>
</dbReference>
<accession>A0A0L0SPB5</accession>
<dbReference type="CDD" id="cd21156">
    <property type="entry name" value="PUA_eIF2d-like"/>
    <property type="match status" value="1"/>
</dbReference>
<dbReference type="Pfam" id="PF01253">
    <property type="entry name" value="SUI1"/>
    <property type="match status" value="1"/>
</dbReference>
<evidence type="ECO:0000313" key="5">
    <source>
        <dbReference type="EMBL" id="KNE64361.1"/>
    </source>
</evidence>
<dbReference type="GO" id="GO:0003723">
    <property type="term" value="F:RNA binding"/>
    <property type="evidence" value="ECO:0007669"/>
    <property type="project" value="InterPro"/>
</dbReference>
<dbReference type="VEuPathDB" id="FungiDB:AMAG_09385"/>
<dbReference type="InterPro" id="IPR002478">
    <property type="entry name" value="PUA"/>
</dbReference>
<dbReference type="InterPro" id="IPR015947">
    <property type="entry name" value="PUA-like_sf"/>
</dbReference>
<dbReference type="PANTHER" id="PTHR12217">
    <property type="entry name" value="EUKARYOTIC TRANSLATION INITIATION FACTOR 2D"/>
    <property type="match status" value="1"/>
</dbReference>
<dbReference type="GO" id="GO:0003743">
    <property type="term" value="F:translation initiation factor activity"/>
    <property type="evidence" value="ECO:0007669"/>
    <property type="project" value="InterPro"/>
</dbReference>